<accession>H0EH72</accession>
<dbReference type="GO" id="GO:0016491">
    <property type="term" value="F:oxidoreductase activity"/>
    <property type="evidence" value="ECO:0007669"/>
    <property type="project" value="UniProtKB-KW"/>
</dbReference>
<organism evidence="5 6">
    <name type="scientific">Glarea lozoyensis (strain ATCC 74030 / MF5533)</name>
    <dbReference type="NCBI Taxonomy" id="1104152"/>
    <lineage>
        <taxon>Eukaryota</taxon>
        <taxon>Fungi</taxon>
        <taxon>Dikarya</taxon>
        <taxon>Ascomycota</taxon>
        <taxon>Pezizomycotina</taxon>
        <taxon>Leotiomycetes</taxon>
        <taxon>Helotiales</taxon>
        <taxon>Helotiaceae</taxon>
        <taxon>Glarea</taxon>
    </lineage>
</organism>
<keyword evidence="4" id="KW-0560">Oxidoreductase</keyword>
<evidence type="ECO:0000256" key="2">
    <source>
        <dbReference type="ARBA" id="ARBA00022630"/>
    </source>
</evidence>
<comment type="caution">
    <text evidence="5">The sequence shown here is derived from an EMBL/GenBank/DDBJ whole genome shotgun (WGS) entry which is preliminary data.</text>
</comment>
<dbReference type="PANTHER" id="PTHR42973">
    <property type="entry name" value="BINDING OXIDOREDUCTASE, PUTATIVE (AFU_ORTHOLOGUE AFUA_1G17690)-RELATED"/>
    <property type="match status" value="1"/>
</dbReference>
<dbReference type="OrthoDB" id="407275at2759"/>
<sequence length="133" mass="15057">MAHVPDLFWAVRGAGSSFGIVAEFEFSTFEAPNHVTPFTIDLFWNEAQAVEGFEALQDFAISAPRELNQWLFMDGATTAYVHRDKLLLYQFSDIETHGQYPEDGFAVLQQFRKSVTDSLDDGKWGILIDSLVF</sequence>
<dbReference type="PANTHER" id="PTHR42973:SF39">
    <property type="entry name" value="FAD-BINDING PCMH-TYPE DOMAIN-CONTAINING PROTEIN"/>
    <property type="match status" value="1"/>
</dbReference>
<dbReference type="Gene3D" id="3.40.462.20">
    <property type="match status" value="2"/>
</dbReference>
<protein>
    <submittedName>
        <fullName evidence="5">Putative 6-hydroxy-D-nicotine oxidase</fullName>
    </submittedName>
</protein>
<dbReference type="Proteomes" id="UP000005446">
    <property type="component" value="Unassembled WGS sequence"/>
</dbReference>
<keyword evidence="6" id="KW-1185">Reference proteome</keyword>
<evidence type="ECO:0000256" key="1">
    <source>
        <dbReference type="ARBA" id="ARBA00001974"/>
    </source>
</evidence>
<dbReference type="HOGENOM" id="CLU_1906933_0_0_1"/>
<gene>
    <name evidence="5" type="ORF">M7I_1847</name>
</gene>
<comment type="cofactor">
    <cofactor evidence="1">
        <name>FAD</name>
        <dbReference type="ChEBI" id="CHEBI:57692"/>
    </cofactor>
</comment>
<keyword evidence="2" id="KW-0285">Flavoprotein</keyword>
<proteinExistence type="predicted"/>
<dbReference type="AlphaFoldDB" id="H0EH72"/>
<dbReference type="InParanoid" id="H0EH72"/>
<dbReference type="EMBL" id="AGUE01000036">
    <property type="protein sequence ID" value="EHL02117.1"/>
    <property type="molecule type" value="Genomic_DNA"/>
</dbReference>
<keyword evidence="3" id="KW-0274">FAD</keyword>
<reference evidence="5 6" key="1">
    <citation type="journal article" date="2012" name="Eukaryot. Cell">
        <title>Genome sequence of the fungus Glarea lozoyensis: the first genome sequence of a species from the Helotiaceae family.</title>
        <authorList>
            <person name="Youssar L."/>
            <person name="Gruening B.A."/>
            <person name="Erxleben A."/>
            <person name="Guenther S."/>
            <person name="Huettel W."/>
        </authorList>
    </citation>
    <scope>NUCLEOTIDE SEQUENCE [LARGE SCALE GENOMIC DNA]</scope>
    <source>
        <strain evidence="6">ATCC 74030 / MF5533</strain>
    </source>
</reference>
<dbReference type="Gene3D" id="3.30.465.10">
    <property type="match status" value="1"/>
</dbReference>
<dbReference type="InterPro" id="IPR016169">
    <property type="entry name" value="FAD-bd_PCMH_sub2"/>
</dbReference>
<evidence type="ECO:0000256" key="4">
    <source>
        <dbReference type="ARBA" id="ARBA00023002"/>
    </source>
</evidence>
<evidence type="ECO:0000256" key="3">
    <source>
        <dbReference type="ARBA" id="ARBA00022827"/>
    </source>
</evidence>
<name>H0EH72_GLAL7</name>
<evidence type="ECO:0000313" key="6">
    <source>
        <dbReference type="Proteomes" id="UP000005446"/>
    </source>
</evidence>
<evidence type="ECO:0000313" key="5">
    <source>
        <dbReference type="EMBL" id="EHL02117.1"/>
    </source>
</evidence>
<dbReference type="InterPro" id="IPR050416">
    <property type="entry name" value="FAD-linked_Oxidoreductase"/>
</dbReference>